<organism evidence="2 3">
    <name type="scientific">Cereibacter azotoformans</name>
    <dbReference type="NCBI Taxonomy" id="43057"/>
    <lineage>
        <taxon>Bacteria</taxon>
        <taxon>Pseudomonadati</taxon>
        <taxon>Pseudomonadota</taxon>
        <taxon>Alphaproteobacteria</taxon>
        <taxon>Rhodobacterales</taxon>
        <taxon>Paracoccaceae</taxon>
        <taxon>Cereibacter</taxon>
    </lineage>
</organism>
<name>A0A2T5KEB9_9RHOB</name>
<dbReference type="RefSeq" id="WP_108219987.1">
    <property type="nucleotide sequence ID" value="NZ_CP090021.1"/>
</dbReference>
<dbReference type="Gene3D" id="3.30.2010.10">
    <property type="entry name" value="Metalloproteases ('zincins'), catalytic domain"/>
    <property type="match status" value="1"/>
</dbReference>
<evidence type="ECO:0000313" key="3">
    <source>
        <dbReference type="Proteomes" id="UP000244060"/>
    </source>
</evidence>
<dbReference type="PANTHER" id="PTHR30399">
    <property type="entry name" value="UNCHARACTERIZED PROTEIN YGJP"/>
    <property type="match status" value="1"/>
</dbReference>
<comment type="caution">
    <text evidence="2">The sequence shown here is derived from an EMBL/GenBank/DDBJ whole genome shotgun (WGS) entry which is preliminary data.</text>
</comment>
<proteinExistence type="predicted"/>
<dbReference type="InterPro" id="IPR002725">
    <property type="entry name" value="YgjP-like_metallopeptidase"/>
</dbReference>
<accession>A0A2T5KEB9</accession>
<evidence type="ECO:0000259" key="1">
    <source>
        <dbReference type="Pfam" id="PF01863"/>
    </source>
</evidence>
<dbReference type="EMBL" id="QAOT01000001">
    <property type="protein sequence ID" value="PTR20726.1"/>
    <property type="molecule type" value="Genomic_DNA"/>
</dbReference>
<evidence type="ECO:0000313" key="2">
    <source>
        <dbReference type="EMBL" id="PTR20726.1"/>
    </source>
</evidence>
<gene>
    <name evidence="2" type="ORF">C8J28_10143</name>
</gene>
<keyword evidence="3" id="KW-1185">Reference proteome</keyword>
<dbReference type="InterPro" id="IPR053136">
    <property type="entry name" value="UTP_pyrophosphatase-like"/>
</dbReference>
<sequence>MPVLPGSPPVEVTLRRSAQARRFSLRVSRLDGRVTLTVPARAREAEALAFARDQEGWIRRALLDVPRTASVGLDTLLPVEGRQLLVRPGSGRCVRIEDDSLLVPGDPALAPVRLAAFLKALARERLAAACDHHARTLGRSYARLTLRDTRSRWGSCTHDGCLMFSWRLILAPPPVLDYVAAHEVAHLAQMNHSPAFWAEVSRLMPDYAPHRLWLRRHGQALHGFRFGD</sequence>
<dbReference type="PANTHER" id="PTHR30399:SF1">
    <property type="entry name" value="UTP PYROPHOSPHATASE"/>
    <property type="match status" value="1"/>
</dbReference>
<dbReference type="CDD" id="cd07344">
    <property type="entry name" value="M48_yhfN_like"/>
    <property type="match status" value="1"/>
</dbReference>
<dbReference type="Pfam" id="PF01863">
    <property type="entry name" value="YgjP-like"/>
    <property type="match status" value="1"/>
</dbReference>
<protein>
    <recommendedName>
        <fullName evidence="1">YgjP-like metallopeptidase domain-containing protein</fullName>
    </recommendedName>
</protein>
<dbReference type="OrthoDB" id="9795402at2"/>
<dbReference type="Proteomes" id="UP000244060">
    <property type="component" value="Unassembled WGS sequence"/>
</dbReference>
<dbReference type="AlphaFoldDB" id="A0A2T5KEB9"/>
<reference evidence="2 3" key="1">
    <citation type="submission" date="2018-04" db="EMBL/GenBank/DDBJ databases">
        <title>Genomic Encyclopedia of Type Strains, Phase III (KMG-III): the genomes of soil and plant-associated and newly described type strains.</title>
        <authorList>
            <person name="Whitman W."/>
        </authorList>
    </citation>
    <scope>NUCLEOTIDE SEQUENCE [LARGE SCALE GENOMIC DNA]</scope>
    <source>
        <strain evidence="2 3">KA25</strain>
    </source>
</reference>
<feature type="domain" description="YgjP-like metallopeptidase" evidence="1">
    <location>
        <begin position="22"/>
        <end position="217"/>
    </location>
</feature>